<dbReference type="InterPro" id="IPR019775">
    <property type="entry name" value="WD40_repeat_CS"/>
</dbReference>
<protein>
    <submittedName>
        <fullName evidence="4">Uncharacterized protein</fullName>
    </submittedName>
</protein>
<dbReference type="PROSITE" id="PS00678">
    <property type="entry name" value="WD_REPEATS_1"/>
    <property type="match status" value="1"/>
</dbReference>
<dbReference type="InterPro" id="IPR051242">
    <property type="entry name" value="WD-EF-hand_domain"/>
</dbReference>
<dbReference type="PROSITE" id="PS50294">
    <property type="entry name" value="WD_REPEATS_REGION"/>
    <property type="match status" value="1"/>
</dbReference>
<keyword evidence="1 3" id="KW-0853">WD repeat</keyword>
<organism evidence="4 5">
    <name type="scientific">Haematococcus lacustris</name>
    <name type="common">Green alga</name>
    <name type="synonym">Haematococcus pluvialis</name>
    <dbReference type="NCBI Taxonomy" id="44745"/>
    <lineage>
        <taxon>Eukaryota</taxon>
        <taxon>Viridiplantae</taxon>
        <taxon>Chlorophyta</taxon>
        <taxon>core chlorophytes</taxon>
        <taxon>Chlorophyceae</taxon>
        <taxon>CS clade</taxon>
        <taxon>Chlamydomonadales</taxon>
        <taxon>Haematococcaceae</taxon>
        <taxon>Haematococcus</taxon>
    </lineage>
</organism>
<dbReference type="PANTHER" id="PTHR44324">
    <property type="entry name" value="WD40 REPEAT DOMAIN 95"/>
    <property type="match status" value="1"/>
</dbReference>
<dbReference type="EMBL" id="BLLF01002532">
    <property type="protein sequence ID" value="GFH24423.1"/>
    <property type="molecule type" value="Genomic_DNA"/>
</dbReference>
<feature type="repeat" description="WD" evidence="3">
    <location>
        <begin position="68"/>
        <end position="103"/>
    </location>
</feature>
<dbReference type="Proteomes" id="UP000485058">
    <property type="component" value="Unassembled WGS sequence"/>
</dbReference>
<dbReference type="AlphaFoldDB" id="A0A699ZP22"/>
<accession>A0A699ZP22</accession>
<evidence type="ECO:0000256" key="3">
    <source>
        <dbReference type="PROSITE-ProRule" id="PRU00221"/>
    </source>
</evidence>
<feature type="non-terminal residue" evidence="4">
    <location>
        <position position="1"/>
    </location>
</feature>
<comment type="caution">
    <text evidence="4">The sequence shown here is derived from an EMBL/GenBank/DDBJ whole genome shotgun (WGS) entry which is preliminary data.</text>
</comment>
<dbReference type="InterPro" id="IPR036322">
    <property type="entry name" value="WD40_repeat_dom_sf"/>
</dbReference>
<proteinExistence type="predicted"/>
<dbReference type="PANTHER" id="PTHR44324:SF4">
    <property type="entry name" value="WD40 REPEAT DOMAIN 95"/>
    <property type="match status" value="1"/>
</dbReference>
<keyword evidence="5" id="KW-1185">Reference proteome</keyword>
<dbReference type="InterPro" id="IPR001680">
    <property type="entry name" value="WD40_rpt"/>
</dbReference>
<dbReference type="SMART" id="SM00320">
    <property type="entry name" value="WD40"/>
    <property type="match status" value="2"/>
</dbReference>
<evidence type="ECO:0000256" key="2">
    <source>
        <dbReference type="ARBA" id="ARBA00022737"/>
    </source>
</evidence>
<gene>
    <name evidence="4" type="ORF">HaLaN_22218</name>
</gene>
<reference evidence="4 5" key="1">
    <citation type="submission" date="2020-02" db="EMBL/GenBank/DDBJ databases">
        <title>Draft genome sequence of Haematococcus lacustris strain NIES-144.</title>
        <authorList>
            <person name="Morimoto D."/>
            <person name="Nakagawa S."/>
            <person name="Yoshida T."/>
            <person name="Sawayama S."/>
        </authorList>
    </citation>
    <scope>NUCLEOTIDE SEQUENCE [LARGE SCALE GENOMIC DNA]</scope>
    <source>
        <strain evidence="4 5">NIES-144</strain>
    </source>
</reference>
<evidence type="ECO:0000313" key="5">
    <source>
        <dbReference type="Proteomes" id="UP000485058"/>
    </source>
</evidence>
<dbReference type="Gene3D" id="2.130.10.10">
    <property type="entry name" value="YVTN repeat-like/Quinoprotein amine dehydrogenase"/>
    <property type="match status" value="1"/>
</dbReference>
<sequence length="103" mass="11292">MGEVKVWNFSSGQCLCTLHARCAEEVTAIVAVRSPLFRQFLVAGWDRKITYYEDCGSDTKEATAGRVIQGHKSDILGMAVMENHPVLVSVADDGEACTWNIEG</sequence>
<evidence type="ECO:0000256" key="1">
    <source>
        <dbReference type="ARBA" id="ARBA00022574"/>
    </source>
</evidence>
<evidence type="ECO:0000313" key="4">
    <source>
        <dbReference type="EMBL" id="GFH24423.1"/>
    </source>
</evidence>
<feature type="non-terminal residue" evidence="4">
    <location>
        <position position="103"/>
    </location>
</feature>
<dbReference type="SUPFAM" id="SSF50978">
    <property type="entry name" value="WD40 repeat-like"/>
    <property type="match status" value="1"/>
</dbReference>
<keyword evidence="2" id="KW-0677">Repeat</keyword>
<dbReference type="InterPro" id="IPR015943">
    <property type="entry name" value="WD40/YVTN_repeat-like_dom_sf"/>
</dbReference>
<name>A0A699ZP22_HAELA</name>
<dbReference type="PROSITE" id="PS50082">
    <property type="entry name" value="WD_REPEATS_2"/>
    <property type="match status" value="1"/>
</dbReference>